<dbReference type="InterPro" id="IPR013656">
    <property type="entry name" value="PAS_4"/>
</dbReference>
<name>A0A5R9L6B7_9BACT</name>
<keyword evidence="4" id="KW-0808">Transferase</keyword>
<dbReference type="InterPro" id="IPR000700">
    <property type="entry name" value="PAS-assoc_C"/>
</dbReference>
<dbReference type="EC" id="2.7.13.3" evidence="2"/>
<evidence type="ECO:0000256" key="3">
    <source>
        <dbReference type="ARBA" id="ARBA00022553"/>
    </source>
</evidence>
<dbReference type="InterPro" id="IPR035965">
    <property type="entry name" value="PAS-like_dom_sf"/>
</dbReference>
<keyword evidence="3" id="KW-0597">Phosphoprotein</keyword>
<dbReference type="Gene3D" id="3.30.565.10">
    <property type="entry name" value="Histidine kinase-like ATPase, C-terminal domain"/>
    <property type="match status" value="1"/>
</dbReference>
<accession>A0A5R9L6B7</accession>
<dbReference type="InterPro" id="IPR004358">
    <property type="entry name" value="Sig_transdc_His_kin-like_C"/>
</dbReference>
<gene>
    <name evidence="10" type="ORF">FEN17_10370</name>
</gene>
<keyword evidence="6" id="KW-0175">Coiled coil</keyword>
<dbReference type="PANTHER" id="PTHR43304">
    <property type="entry name" value="PHYTOCHROME-LIKE PROTEIN CPH1"/>
    <property type="match status" value="1"/>
</dbReference>
<evidence type="ECO:0000259" key="9">
    <source>
        <dbReference type="PROSITE" id="PS50113"/>
    </source>
</evidence>
<dbReference type="GO" id="GO:0000155">
    <property type="term" value="F:phosphorelay sensor kinase activity"/>
    <property type="evidence" value="ECO:0007669"/>
    <property type="project" value="InterPro"/>
</dbReference>
<dbReference type="RefSeq" id="WP_138365170.1">
    <property type="nucleotide sequence ID" value="NZ_VCEJ01000002.1"/>
</dbReference>
<evidence type="ECO:0000256" key="6">
    <source>
        <dbReference type="SAM" id="Coils"/>
    </source>
</evidence>
<dbReference type="Pfam" id="PF08448">
    <property type="entry name" value="PAS_4"/>
    <property type="match status" value="1"/>
</dbReference>
<dbReference type="Proteomes" id="UP000306402">
    <property type="component" value="Unassembled WGS sequence"/>
</dbReference>
<evidence type="ECO:0000313" key="11">
    <source>
        <dbReference type="Proteomes" id="UP000306402"/>
    </source>
</evidence>
<protein>
    <recommendedName>
        <fullName evidence="2">histidine kinase</fullName>
        <ecNumber evidence="2">2.7.13.3</ecNumber>
    </recommendedName>
</protein>
<dbReference type="InterPro" id="IPR005467">
    <property type="entry name" value="His_kinase_dom"/>
</dbReference>
<feature type="domain" description="PAC" evidence="9">
    <location>
        <begin position="488"/>
        <end position="541"/>
    </location>
</feature>
<dbReference type="Pfam" id="PF08447">
    <property type="entry name" value="PAS_3"/>
    <property type="match status" value="2"/>
</dbReference>
<evidence type="ECO:0000256" key="4">
    <source>
        <dbReference type="ARBA" id="ARBA00022679"/>
    </source>
</evidence>
<dbReference type="PROSITE" id="PS50109">
    <property type="entry name" value="HIS_KIN"/>
    <property type="match status" value="1"/>
</dbReference>
<dbReference type="InterPro" id="IPR003661">
    <property type="entry name" value="HisK_dim/P_dom"/>
</dbReference>
<evidence type="ECO:0000259" key="7">
    <source>
        <dbReference type="PROSITE" id="PS50109"/>
    </source>
</evidence>
<evidence type="ECO:0000256" key="5">
    <source>
        <dbReference type="ARBA" id="ARBA00022777"/>
    </source>
</evidence>
<keyword evidence="11" id="KW-1185">Reference proteome</keyword>
<proteinExistence type="predicted"/>
<organism evidence="10 11">
    <name type="scientific">Dyadobacter luticola</name>
    <dbReference type="NCBI Taxonomy" id="1979387"/>
    <lineage>
        <taxon>Bacteria</taxon>
        <taxon>Pseudomonadati</taxon>
        <taxon>Bacteroidota</taxon>
        <taxon>Cytophagia</taxon>
        <taxon>Cytophagales</taxon>
        <taxon>Spirosomataceae</taxon>
        <taxon>Dyadobacter</taxon>
    </lineage>
</organism>
<dbReference type="SMART" id="SM00388">
    <property type="entry name" value="HisKA"/>
    <property type="match status" value="1"/>
</dbReference>
<dbReference type="InterPro" id="IPR036890">
    <property type="entry name" value="HATPase_C_sf"/>
</dbReference>
<dbReference type="SMART" id="SM00387">
    <property type="entry name" value="HATPase_c"/>
    <property type="match status" value="1"/>
</dbReference>
<dbReference type="Pfam" id="PF02518">
    <property type="entry name" value="HATPase_c"/>
    <property type="match status" value="1"/>
</dbReference>
<feature type="domain" description="PAS" evidence="8">
    <location>
        <begin position="16"/>
        <end position="87"/>
    </location>
</feature>
<feature type="domain" description="PAC" evidence="9">
    <location>
        <begin position="92"/>
        <end position="145"/>
    </location>
</feature>
<dbReference type="InterPro" id="IPR052162">
    <property type="entry name" value="Sensor_kinase/Photoreceptor"/>
</dbReference>
<dbReference type="InterPro" id="IPR013655">
    <property type="entry name" value="PAS_fold_3"/>
</dbReference>
<feature type="coiled-coil region" evidence="6">
    <location>
        <begin position="543"/>
        <end position="591"/>
    </location>
</feature>
<dbReference type="InterPro" id="IPR000014">
    <property type="entry name" value="PAS"/>
</dbReference>
<dbReference type="SUPFAM" id="SSF47384">
    <property type="entry name" value="Homodimeric domain of signal transducing histidine kinase"/>
    <property type="match status" value="1"/>
</dbReference>
<evidence type="ECO:0000256" key="2">
    <source>
        <dbReference type="ARBA" id="ARBA00012438"/>
    </source>
</evidence>
<dbReference type="SUPFAM" id="SSF55874">
    <property type="entry name" value="ATPase domain of HSP90 chaperone/DNA topoisomerase II/histidine kinase"/>
    <property type="match status" value="1"/>
</dbReference>
<feature type="domain" description="Histidine kinase" evidence="7">
    <location>
        <begin position="605"/>
        <end position="836"/>
    </location>
</feature>
<dbReference type="SUPFAM" id="SSF55785">
    <property type="entry name" value="PYP-like sensor domain (PAS domain)"/>
    <property type="match status" value="4"/>
</dbReference>
<comment type="caution">
    <text evidence="10">The sequence shown here is derived from an EMBL/GenBank/DDBJ whole genome shotgun (WGS) entry which is preliminary data.</text>
</comment>
<dbReference type="PROSITE" id="PS50113">
    <property type="entry name" value="PAC"/>
    <property type="match status" value="3"/>
</dbReference>
<keyword evidence="5" id="KW-0418">Kinase</keyword>
<dbReference type="Pfam" id="PF00512">
    <property type="entry name" value="HisKA"/>
    <property type="match status" value="1"/>
</dbReference>
<dbReference type="Gene3D" id="2.10.70.100">
    <property type="match status" value="1"/>
</dbReference>
<dbReference type="Gene3D" id="1.10.287.130">
    <property type="match status" value="1"/>
</dbReference>
<comment type="catalytic activity">
    <reaction evidence="1">
        <text>ATP + protein L-histidine = ADP + protein N-phospho-L-histidine.</text>
        <dbReference type="EC" id="2.7.13.3"/>
    </reaction>
</comment>
<evidence type="ECO:0000313" key="10">
    <source>
        <dbReference type="EMBL" id="TLV03961.1"/>
    </source>
</evidence>
<evidence type="ECO:0000256" key="1">
    <source>
        <dbReference type="ARBA" id="ARBA00000085"/>
    </source>
</evidence>
<sequence>MNHDQQPRHFARTLHQRLDIDFALQAAGLGVWELDRATNEVFWDDRCRELFGLSTDNRLSYSEVITHIHPDDITRASAAVEAACTPGSNGLYDETLRVSGVDDGILRWVRFHGRAYFNESGEVYRFGGVAQDVSESVLAQQQVVEKSQTLAESEARFRGIVDQLPGAVLVVRGDDFIVDQINPPMMELIGRGADVIGQPFLSFMPELEGEFAWQQVRRAYFEGIEYVGKEIMVTHSRGDKFSDYFYNLSYRPLWEGGKITGVIQAATDISEQVIARKKLEQTEEKLRGVIAAAPAGIGLFIGRDLVIESANETFIKIVGKGPGVEGLPLREAMPELLSEGQPFLKILDDVFTTGVPFVSPASLVKIVQDGVLNSNYYNISYTPLRNTSGEIYGILDIAIDVTSQILSQRALEEKESTLRGAIEIADMGIWELNMKTGITVYTERLRQLFEFEEDFIDWEHLYNPIHEDDRERLKMAVQKASDPEIGFLDEEYTVVTQQTGRQRIVRAQAKMYFDKEGNPDKLVGSMRDLTQERKIQWDLEQLVHQRTQELEAANEELASINEELAAKNEELEAGNDEYMAINERMEEVNNSLLRSNSNLETFAYVASHDLQEPLRKIQQFSSLLLARYGGSIGDGYAYVERMQAAASRMSALIEDLLNFSRISTHHEIHDTIPLQDVVSLALTTLELTIQETNAKIEIGALPSVIGDASQLTQLFQNLLSNALKFSRVDGSGNAATPVIQIKNNTLNVSELPAHVRPARSAMMYHCISVTDNGVGFDEKYLDRIFQLFQRLHGRTEFAGTGIGLAISERVVQNHGGAITANSEPGMGATFRVYLPV</sequence>
<dbReference type="Pfam" id="PF13426">
    <property type="entry name" value="PAS_9"/>
    <property type="match status" value="1"/>
</dbReference>
<dbReference type="CDD" id="cd00130">
    <property type="entry name" value="PAS"/>
    <property type="match status" value="2"/>
</dbReference>
<dbReference type="CDD" id="cd00082">
    <property type="entry name" value="HisKA"/>
    <property type="match status" value="1"/>
</dbReference>
<dbReference type="SMART" id="SM00086">
    <property type="entry name" value="PAC"/>
    <property type="match status" value="2"/>
</dbReference>
<reference evidence="10 11" key="1">
    <citation type="submission" date="2019-05" db="EMBL/GenBank/DDBJ databases">
        <authorList>
            <person name="Qu J.-H."/>
        </authorList>
    </citation>
    <scope>NUCLEOTIDE SEQUENCE [LARGE SCALE GENOMIC DNA]</scope>
    <source>
        <strain evidence="10 11">T17</strain>
    </source>
</reference>
<dbReference type="Gene3D" id="3.30.450.20">
    <property type="entry name" value="PAS domain"/>
    <property type="match status" value="4"/>
</dbReference>
<dbReference type="AlphaFoldDB" id="A0A5R9L6B7"/>
<evidence type="ECO:0000259" key="8">
    <source>
        <dbReference type="PROSITE" id="PS50112"/>
    </source>
</evidence>
<dbReference type="PANTHER" id="PTHR43304:SF1">
    <property type="entry name" value="PAC DOMAIN-CONTAINING PROTEIN"/>
    <property type="match status" value="1"/>
</dbReference>
<dbReference type="NCBIfam" id="TIGR00229">
    <property type="entry name" value="sensory_box"/>
    <property type="match status" value="2"/>
</dbReference>
<feature type="domain" description="PAC" evidence="9">
    <location>
        <begin position="357"/>
        <end position="413"/>
    </location>
</feature>
<dbReference type="OrthoDB" id="9766459at2"/>
<dbReference type="InterPro" id="IPR003594">
    <property type="entry name" value="HATPase_dom"/>
</dbReference>
<dbReference type="PRINTS" id="PR00344">
    <property type="entry name" value="BCTRLSENSOR"/>
</dbReference>
<dbReference type="EMBL" id="VCEJ01000002">
    <property type="protein sequence ID" value="TLV03961.1"/>
    <property type="molecule type" value="Genomic_DNA"/>
</dbReference>
<dbReference type="PROSITE" id="PS50112">
    <property type="entry name" value="PAS"/>
    <property type="match status" value="1"/>
</dbReference>
<dbReference type="InterPro" id="IPR036097">
    <property type="entry name" value="HisK_dim/P_sf"/>
</dbReference>
<dbReference type="SMART" id="SM00091">
    <property type="entry name" value="PAS"/>
    <property type="match status" value="3"/>
</dbReference>
<dbReference type="InterPro" id="IPR001610">
    <property type="entry name" value="PAC"/>
</dbReference>